<feature type="transmembrane region" description="Helical" evidence="1">
    <location>
        <begin position="42"/>
        <end position="63"/>
    </location>
</feature>
<reference evidence="3" key="1">
    <citation type="journal article" date="2019" name="Int. J. Syst. Evol. Microbiol.">
        <title>The Global Catalogue of Microorganisms (GCM) 10K type strain sequencing project: providing services to taxonomists for standard genome sequencing and annotation.</title>
        <authorList>
            <consortium name="The Broad Institute Genomics Platform"/>
            <consortium name="The Broad Institute Genome Sequencing Center for Infectious Disease"/>
            <person name="Wu L."/>
            <person name="Ma J."/>
        </authorList>
    </citation>
    <scope>NUCLEOTIDE SEQUENCE [LARGE SCALE GENOMIC DNA]</scope>
    <source>
        <strain evidence="3">NBRC 103166</strain>
    </source>
</reference>
<feature type="transmembrane region" description="Helical" evidence="1">
    <location>
        <begin position="99"/>
        <end position="119"/>
    </location>
</feature>
<comment type="caution">
    <text evidence="2">The sequence shown here is derived from an EMBL/GenBank/DDBJ whole genome shotgun (WGS) entry which is preliminary data.</text>
</comment>
<dbReference type="EMBL" id="BSPQ01000010">
    <property type="protein sequence ID" value="GLS91215.1"/>
    <property type="molecule type" value="Genomic_DNA"/>
</dbReference>
<keyword evidence="3" id="KW-1185">Reference proteome</keyword>
<keyword evidence="1" id="KW-0472">Membrane</keyword>
<feature type="transmembrane region" description="Helical" evidence="1">
    <location>
        <begin position="69"/>
        <end position="87"/>
    </location>
</feature>
<organism evidence="2 3">
    <name type="scientific">Psychromonas marina</name>
    <dbReference type="NCBI Taxonomy" id="88364"/>
    <lineage>
        <taxon>Bacteria</taxon>
        <taxon>Pseudomonadati</taxon>
        <taxon>Pseudomonadota</taxon>
        <taxon>Gammaproteobacteria</taxon>
        <taxon>Alteromonadales</taxon>
        <taxon>Psychromonadaceae</taxon>
        <taxon>Psychromonas</taxon>
    </lineage>
</organism>
<dbReference type="Proteomes" id="UP001157353">
    <property type="component" value="Unassembled WGS sequence"/>
</dbReference>
<name>A0ABQ6E1Z6_9GAMM</name>
<gene>
    <name evidence="2" type="ORF">GCM10007916_22840</name>
</gene>
<dbReference type="InterPro" id="IPR007360">
    <property type="entry name" value="SirB"/>
</dbReference>
<accession>A0ABQ6E1Z6</accession>
<feature type="transmembrane region" description="Helical" evidence="1">
    <location>
        <begin position="12"/>
        <end position="30"/>
    </location>
</feature>
<keyword evidence="1" id="KW-0812">Transmembrane</keyword>
<evidence type="ECO:0008006" key="4">
    <source>
        <dbReference type="Google" id="ProtNLM"/>
    </source>
</evidence>
<evidence type="ECO:0000313" key="2">
    <source>
        <dbReference type="EMBL" id="GLS91215.1"/>
    </source>
</evidence>
<protein>
    <recommendedName>
        <fullName evidence="4">Invasion protein</fullName>
    </recommendedName>
</protein>
<dbReference type="RefSeq" id="WP_284204336.1">
    <property type="nucleotide sequence ID" value="NZ_BSPQ01000010.1"/>
</dbReference>
<evidence type="ECO:0000313" key="3">
    <source>
        <dbReference type="Proteomes" id="UP001157353"/>
    </source>
</evidence>
<proteinExistence type="predicted"/>
<sequence>MYGFLKHTHLTLILIAVVLFIVNFYWLKTGHKNAQKAVFQKVLLHTHLTIVLLGAGLLWLLHINPFAEHGYWALEKIIAFGAYIAMVKSALNENKSTKLQVISFIGAFGWLAYIGKLAITKQAILLVG</sequence>
<evidence type="ECO:0000256" key="1">
    <source>
        <dbReference type="SAM" id="Phobius"/>
    </source>
</evidence>
<keyword evidence="1" id="KW-1133">Transmembrane helix</keyword>
<dbReference type="PANTHER" id="PTHR39594">
    <property type="entry name" value="PROTEIN YCHQ"/>
    <property type="match status" value="1"/>
</dbReference>
<dbReference type="Pfam" id="PF04247">
    <property type="entry name" value="SirB"/>
    <property type="match status" value="1"/>
</dbReference>
<dbReference type="PANTHER" id="PTHR39594:SF1">
    <property type="entry name" value="PROTEIN YCHQ"/>
    <property type="match status" value="1"/>
</dbReference>